<evidence type="ECO:0000256" key="6">
    <source>
        <dbReference type="SAM" id="Phobius"/>
    </source>
</evidence>
<dbReference type="PROSITE" id="PS50850">
    <property type="entry name" value="MFS"/>
    <property type="match status" value="1"/>
</dbReference>
<feature type="region of interest" description="Disordered" evidence="5">
    <location>
        <begin position="27"/>
        <end position="47"/>
    </location>
</feature>
<reference evidence="8" key="2">
    <citation type="submission" date="2023-02" db="EMBL/GenBank/DDBJ databases">
        <authorList>
            <consortium name="DOE Joint Genome Institute"/>
            <person name="Mondo S.J."/>
            <person name="Chang Y."/>
            <person name="Wang Y."/>
            <person name="Ahrendt S."/>
            <person name="Andreopoulos W."/>
            <person name="Barry K."/>
            <person name="Beard J."/>
            <person name="Benny G.L."/>
            <person name="Blankenship S."/>
            <person name="Bonito G."/>
            <person name="Cuomo C."/>
            <person name="Desiro A."/>
            <person name="Gervers K.A."/>
            <person name="Hundley H."/>
            <person name="Kuo A."/>
            <person name="LaButti K."/>
            <person name="Lang B.F."/>
            <person name="Lipzen A."/>
            <person name="O'Donnell K."/>
            <person name="Pangilinan J."/>
            <person name="Reynolds N."/>
            <person name="Sandor L."/>
            <person name="Smith M.W."/>
            <person name="Tsang A."/>
            <person name="Grigoriev I.V."/>
            <person name="Stajich J.E."/>
            <person name="Spatafora J.W."/>
        </authorList>
    </citation>
    <scope>NUCLEOTIDE SEQUENCE</scope>
    <source>
        <strain evidence="8">RSA 2281</strain>
    </source>
</reference>
<feature type="transmembrane region" description="Helical" evidence="6">
    <location>
        <begin position="158"/>
        <end position="175"/>
    </location>
</feature>
<evidence type="ECO:0000256" key="1">
    <source>
        <dbReference type="ARBA" id="ARBA00004141"/>
    </source>
</evidence>
<feature type="transmembrane region" description="Helical" evidence="6">
    <location>
        <begin position="214"/>
        <end position="237"/>
    </location>
</feature>
<proteinExistence type="predicted"/>
<dbReference type="InterPro" id="IPR036259">
    <property type="entry name" value="MFS_trans_sf"/>
</dbReference>
<dbReference type="Pfam" id="PF07690">
    <property type="entry name" value="MFS_1"/>
    <property type="match status" value="1"/>
</dbReference>
<evidence type="ECO:0000256" key="4">
    <source>
        <dbReference type="ARBA" id="ARBA00023136"/>
    </source>
</evidence>
<feature type="compositionally biased region" description="Basic and acidic residues" evidence="5">
    <location>
        <begin position="28"/>
        <end position="43"/>
    </location>
</feature>
<feature type="transmembrane region" description="Helical" evidence="6">
    <location>
        <begin position="249"/>
        <end position="269"/>
    </location>
</feature>
<dbReference type="EMBL" id="JAIXMP010000047">
    <property type="protein sequence ID" value="KAI9246272.1"/>
    <property type="molecule type" value="Genomic_DNA"/>
</dbReference>
<dbReference type="PANTHER" id="PTHR23501:SF102">
    <property type="entry name" value="DRUG TRANSPORTER, PUTATIVE (AFU_ORTHOLOGUE AFUA_3G08530)-RELATED"/>
    <property type="match status" value="1"/>
</dbReference>
<dbReference type="Proteomes" id="UP001209540">
    <property type="component" value="Unassembled WGS sequence"/>
</dbReference>
<evidence type="ECO:0000313" key="8">
    <source>
        <dbReference type="EMBL" id="KAI9246272.1"/>
    </source>
</evidence>
<dbReference type="PANTHER" id="PTHR23501">
    <property type="entry name" value="MAJOR FACILITATOR SUPERFAMILY"/>
    <property type="match status" value="1"/>
</dbReference>
<evidence type="ECO:0000256" key="5">
    <source>
        <dbReference type="SAM" id="MobiDB-lite"/>
    </source>
</evidence>
<keyword evidence="4 6" id="KW-0472">Membrane</keyword>
<reference evidence="8" key="1">
    <citation type="journal article" date="2022" name="IScience">
        <title>Evolution of zygomycete secretomes and the origins of terrestrial fungal ecologies.</title>
        <authorList>
            <person name="Chang Y."/>
            <person name="Wang Y."/>
            <person name="Mondo S."/>
            <person name="Ahrendt S."/>
            <person name="Andreopoulos W."/>
            <person name="Barry K."/>
            <person name="Beard J."/>
            <person name="Benny G.L."/>
            <person name="Blankenship S."/>
            <person name="Bonito G."/>
            <person name="Cuomo C."/>
            <person name="Desiro A."/>
            <person name="Gervers K.A."/>
            <person name="Hundley H."/>
            <person name="Kuo A."/>
            <person name="LaButti K."/>
            <person name="Lang B.F."/>
            <person name="Lipzen A."/>
            <person name="O'Donnell K."/>
            <person name="Pangilinan J."/>
            <person name="Reynolds N."/>
            <person name="Sandor L."/>
            <person name="Smith M.E."/>
            <person name="Tsang A."/>
            <person name="Grigoriev I.V."/>
            <person name="Stajich J.E."/>
            <person name="Spatafora J.W."/>
        </authorList>
    </citation>
    <scope>NUCLEOTIDE SEQUENCE</scope>
    <source>
        <strain evidence="8">RSA 2281</strain>
    </source>
</reference>
<name>A0AAD5JY86_9FUNG</name>
<feature type="domain" description="Major facilitator superfamily (MFS) profile" evidence="7">
    <location>
        <begin position="93"/>
        <end position="556"/>
    </location>
</feature>
<evidence type="ECO:0000256" key="2">
    <source>
        <dbReference type="ARBA" id="ARBA00022692"/>
    </source>
</evidence>
<evidence type="ECO:0000259" key="7">
    <source>
        <dbReference type="PROSITE" id="PS50850"/>
    </source>
</evidence>
<dbReference type="AlphaFoldDB" id="A0AAD5JY86"/>
<comment type="subcellular location">
    <subcellularLocation>
        <location evidence="1">Membrane</location>
        <topology evidence="1">Multi-pass membrane protein</topology>
    </subcellularLocation>
</comment>
<evidence type="ECO:0000313" key="9">
    <source>
        <dbReference type="Proteomes" id="UP001209540"/>
    </source>
</evidence>
<feature type="transmembrane region" description="Helical" evidence="6">
    <location>
        <begin position="320"/>
        <end position="340"/>
    </location>
</feature>
<feature type="transmembrane region" description="Helical" evidence="6">
    <location>
        <begin position="91"/>
        <end position="110"/>
    </location>
</feature>
<gene>
    <name evidence="8" type="ORF">BDA99DRAFT_543366</name>
</gene>
<dbReference type="SUPFAM" id="SSF103473">
    <property type="entry name" value="MFS general substrate transporter"/>
    <property type="match status" value="1"/>
</dbReference>
<feature type="transmembrane region" description="Helical" evidence="6">
    <location>
        <begin position="360"/>
        <end position="379"/>
    </location>
</feature>
<feature type="transmembrane region" description="Helical" evidence="6">
    <location>
        <begin position="281"/>
        <end position="300"/>
    </location>
</feature>
<organism evidence="8 9">
    <name type="scientific">Phascolomyces articulosus</name>
    <dbReference type="NCBI Taxonomy" id="60185"/>
    <lineage>
        <taxon>Eukaryota</taxon>
        <taxon>Fungi</taxon>
        <taxon>Fungi incertae sedis</taxon>
        <taxon>Mucoromycota</taxon>
        <taxon>Mucoromycotina</taxon>
        <taxon>Mucoromycetes</taxon>
        <taxon>Mucorales</taxon>
        <taxon>Lichtheimiaceae</taxon>
        <taxon>Phascolomyces</taxon>
    </lineage>
</organism>
<dbReference type="InterPro" id="IPR011701">
    <property type="entry name" value="MFS"/>
</dbReference>
<comment type="caution">
    <text evidence="8">The sequence shown here is derived from an EMBL/GenBank/DDBJ whole genome shotgun (WGS) entry which is preliminary data.</text>
</comment>
<keyword evidence="2 6" id="KW-0812">Transmembrane</keyword>
<dbReference type="GO" id="GO:0022857">
    <property type="term" value="F:transmembrane transporter activity"/>
    <property type="evidence" value="ECO:0007669"/>
    <property type="project" value="InterPro"/>
</dbReference>
<sequence length="556" mass="60998">MAKHTIKHLNQTAEDLSCISSDNSDIFPTHDNEVHTTSHDEGQGGRQPSEAIVIDGEVMVVIDHRPDLCKESNGKNSTKAKNPTLSKPTRVLIFIGLQIALLLTAMDRIIITTALPRMASEFGAASLSTWVATSYMLAITTFMPIFTKLSDIFGRKHIILSGIAIIIIGSLLSGLSQTMGMLIAGRAVQGLGAAGNITMIHIIIADIVPLRQRGIYQSLPLGAISFIVLAIWLKLTVTKHENLTDKIKRIDFAGSFLVMACVTLFLLAMNFGGQLYSWDSVPVVLLMVLSGILLIIFLVVEAKIPKEPLMPLRILMNRSLLGSFCANTMFGGVFTSILYVFPSYFQIVKGDDPLWAGIRILPLLLVIPLVSISTGVFIAKKGRYRFFITISMALMMIGIGLISMFDIDTQWKVIYGSIAEFGIAVATGVNFLLFDIGAAIGIAITSAVLNTKLNQLLPNTIIPLEFVSDIIKDPIAIRTVLPQQYTETALDIYVQSIHVAWLVLLILPAIDYTENHYILPRAYIGFLASLFIKHFTLRKKANMDIEDEATCISTSD</sequence>
<dbReference type="GO" id="GO:0005886">
    <property type="term" value="C:plasma membrane"/>
    <property type="evidence" value="ECO:0007669"/>
    <property type="project" value="TreeGrafter"/>
</dbReference>
<keyword evidence="9" id="KW-1185">Reference proteome</keyword>
<accession>A0AAD5JY86</accession>
<evidence type="ECO:0000256" key="3">
    <source>
        <dbReference type="ARBA" id="ARBA00022989"/>
    </source>
</evidence>
<keyword evidence="3 6" id="KW-1133">Transmembrane helix</keyword>
<feature type="transmembrane region" description="Helical" evidence="6">
    <location>
        <begin position="187"/>
        <end position="208"/>
    </location>
</feature>
<dbReference type="InterPro" id="IPR020846">
    <property type="entry name" value="MFS_dom"/>
</dbReference>
<feature type="transmembrane region" description="Helical" evidence="6">
    <location>
        <begin position="122"/>
        <end position="146"/>
    </location>
</feature>
<dbReference type="Gene3D" id="1.20.1250.20">
    <property type="entry name" value="MFS general substrate transporter like domains"/>
    <property type="match status" value="1"/>
</dbReference>
<feature type="transmembrane region" description="Helical" evidence="6">
    <location>
        <begin position="425"/>
        <end position="449"/>
    </location>
</feature>
<feature type="transmembrane region" description="Helical" evidence="6">
    <location>
        <begin position="386"/>
        <end position="405"/>
    </location>
</feature>
<protein>
    <submittedName>
        <fullName evidence="8">Major facilitator superfamily domain-containing protein</fullName>
    </submittedName>
</protein>